<name>A0A7C4GE03_UNCW3</name>
<sequence>MKRCALLVTFVFRVTAAYHPWSCFHGDAQHTGSSSSVVGAPLMRIAAFNVGAQISGSPVVRDDGRVLVGARDVRLYCLDANLTSVVWVVDLSPFGSNIYFSAPALDDSGNAYITTNRRLVKVGRDGAIRWSWPQHNLLSISHSPVVGLDGKVYFACYSDSLYALNPDSTLAWGRNVGNDVNSAPAVGPDGRIYVATARGSGGWKLWCFNPDGSSPWAAELAGDADFASPMVGPDTVVYVGANRYLYAINPDGTVRWRDSLMARIQSCPALANESTLYVVAGARLYNVSTDSGVRWRRSIGGANYCSPAVDSHGLVYVGSANSSGSAFYVIASDSSVLDMHAASGEFWSSPAIAGRHVYIGNMNDTLYLFAGPNPGQAEQPVGGGSGFRIAPNPSRGMVEFDGAADATVSIYSVAGRVVFWGRVMDRYVDLRSLRSGVYIVEVRTQAGCERVRLVMAGRAGQ</sequence>
<dbReference type="InterPro" id="IPR026444">
    <property type="entry name" value="Secre_tail"/>
</dbReference>
<reference evidence="2" key="1">
    <citation type="journal article" date="2020" name="mSystems">
        <title>Genome- and Community-Level Interaction Insights into Carbon Utilization and Element Cycling Functions of Hydrothermarchaeota in Hydrothermal Sediment.</title>
        <authorList>
            <person name="Zhou Z."/>
            <person name="Liu Y."/>
            <person name="Xu W."/>
            <person name="Pan J."/>
            <person name="Luo Z.H."/>
            <person name="Li M."/>
        </authorList>
    </citation>
    <scope>NUCLEOTIDE SEQUENCE [LARGE SCALE GENOMIC DNA]</scope>
    <source>
        <strain evidence="2">SpSt-488</strain>
    </source>
</reference>
<dbReference type="AlphaFoldDB" id="A0A7C4GE03"/>
<dbReference type="PANTHER" id="PTHR34512:SF30">
    <property type="entry name" value="OUTER MEMBRANE PROTEIN ASSEMBLY FACTOR BAMB"/>
    <property type="match status" value="1"/>
</dbReference>
<dbReference type="Pfam" id="PF13360">
    <property type="entry name" value="PQQ_2"/>
    <property type="match status" value="1"/>
</dbReference>
<comment type="caution">
    <text evidence="2">The sequence shown here is derived from an EMBL/GenBank/DDBJ whole genome shotgun (WGS) entry which is preliminary data.</text>
</comment>
<dbReference type="InterPro" id="IPR002372">
    <property type="entry name" value="PQQ_rpt_dom"/>
</dbReference>
<dbReference type="NCBIfam" id="TIGR04183">
    <property type="entry name" value="Por_Secre_tail"/>
    <property type="match status" value="1"/>
</dbReference>
<dbReference type="SMART" id="SM00564">
    <property type="entry name" value="PQQ"/>
    <property type="match status" value="6"/>
</dbReference>
<evidence type="ECO:0000313" key="2">
    <source>
        <dbReference type="EMBL" id="HGK28417.1"/>
    </source>
</evidence>
<feature type="domain" description="Pyrrolo-quinoline quinone repeat" evidence="1">
    <location>
        <begin position="160"/>
        <end position="368"/>
    </location>
</feature>
<protein>
    <submittedName>
        <fullName evidence="2">T9SS type A sorting domain-containing protein</fullName>
    </submittedName>
</protein>
<dbReference type="InterPro" id="IPR018391">
    <property type="entry name" value="PQQ_b-propeller_rpt"/>
</dbReference>
<evidence type="ECO:0000259" key="1">
    <source>
        <dbReference type="Pfam" id="PF13360"/>
    </source>
</evidence>
<organism evidence="2">
    <name type="scientific">candidate division WOR-3 bacterium</name>
    <dbReference type="NCBI Taxonomy" id="2052148"/>
    <lineage>
        <taxon>Bacteria</taxon>
        <taxon>Bacteria division WOR-3</taxon>
    </lineage>
</organism>
<dbReference type="InterPro" id="IPR011047">
    <property type="entry name" value="Quinoprotein_ADH-like_sf"/>
</dbReference>
<dbReference type="EMBL" id="DSUT01000116">
    <property type="protein sequence ID" value="HGK28417.1"/>
    <property type="molecule type" value="Genomic_DNA"/>
</dbReference>
<gene>
    <name evidence="2" type="ORF">ENS41_05625</name>
</gene>
<accession>A0A7C4GE03</accession>
<dbReference type="Gene3D" id="2.130.10.10">
    <property type="entry name" value="YVTN repeat-like/Quinoprotein amine dehydrogenase"/>
    <property type="match status" value="2"/>
</dbReference>
<dbReference type="SUPFAM" id="SSF50998">
    <property type="entry name" value="Quinoprotein alcohol dehydrogenase-like"/>
    <property type="match status" value="2"/>
</dbReference>
<proteinExistence type="predicted"/>
<dbReference type="InterPro" id="IPR015943">
    <property type="entry name" value="WD40/YVTN_repeat-like_dom_sf"/>
</dbReference>
<dbReference type="PANTHER" id="PTHR34512">
    <property type="entry name" value="CELL SURFACE PROTEIN"/>
    <property type="match status" value="1"/>
</dbReference>